<dbReference type="GO" id="GO:0019706">
    <property type="term" value="F:protein-cysteine S-palmitoyltransferase activity"/>
    <property type="evidence" value="ECO:0007669"/>
    <property type="project" value="UniProtKB-EC"/>
</dbReference>
<feature type="compositionally biased region" description="Low complexity" evidence="8">
    <location>
        <begin position="477"/>
        <end position="491"/>
    </location>
</feature>
<feature type="region of interest" description="Disordered" evidence="8">
    <location>
        <begin position="702"/>
        <end position="733"/>
    </location>
</feature>
<evidence type="ECO:0000259" key="9">
    <source>
        <dbReference type="Pfam" id="PF01529"/>
    </source>
</evidence>
<proteinExistence type="inferred from homology"/>
<feature type="transmembrane region" description="Helical" evidence="7">
    <location>
        <begin position="41"/>
        <end position="63"/>
    </location>
</feature>
<dbReference type="EC" id="2.3.1.225" evidence="7"/>
<evidence type="ECO:0000256" key="5">
    <source>
        <dbReference type="ARBA" id="ARBA00023136"/>
    </source>
</evidence>
<feature type="compositionally biased region" description="Basic and acidic residues" evidence="8">
    <location>
        <begin position="702"/>
        <end position="723"/>
    </location>
</feature>
<feature type="domain" description="Palmitoyltransferase DHHC" evidence="9">
    <location>
        <begin position="118"/>
        <end position="259"/>
    </location>
</feature>
<dbReference type="EnsemblMetazoa" id="CLYHEMT017829.1">
    <property type="protein sequence ID" value="CLYHEMP017829.1"/>
    <property type="gene ID" value="CLYHEMG017829"/>
</dbReference>
<feature type="region of interest" description="Disordered" evidence="8">
    <location>
        <begin position="531"/>
        <end position="619"/>
    </location>
</feature>
<protein>
    <recommendedName>
        <fullName evidence="7">Palmitoyltransferase</fullName>
        <ecNumber evidence="7">2.3.1.225</ecNumber>
    </recommendedName>
</protein>
<dbReference type="OrthoDB" id="9909019at2759"/>
<keyword evidence="6 7" id="KW-0012">Acyltransferase</keyword>
<keyword evidence="2 7" id="KW-0808">Transferase</keyword>
<evidence type="ECO:0000313" key="11">
    <source>
        <dbReference type="Proteomes" id="UP000594262"/>
    </source>
</evidence>
<dbReference type="PROSITE" id="PS50216">
    <property type="entry name" value="DHHC"/>
    <property type="match status" value="1"/>
</dbReference>
<evidence type="ECO:0000256" key="2">
    <source>
        <dbReference type="ARBA" id="ARBA00022679"/>
    </source>
</evidence>
<accession>A0A7M6DND2</accession>
<dbReference type="PANTHER" id="PTHR22883:SF203">
    <property type="entry name" value="PALMITOYLTRANSFERASE"/>
    <property type="match status" value="1"/>
</dbReference>
<evidence type="ECO:0000256" key="6">
    <source>
        <dbReference type="ARBA" id="ARBA00023315"/>
    </source>
</evidence>
<feature type="region of interest" description="Disordered" evidence="8">
    <location>
        <begin position="799"/>
        <end position="872"/>
    </location>
</feature>
<feature type="compositionally biased region" description="Basic and acidic residues" evidence="8">
    <location>
        <begin position="861"/>
        <end position="872"/>
    </location>
</feature>
<reference evidence="10" key="1">
    <citation type="submission" date="2021-01" db="UniProtKB">
        <authorList>
            <consortium name="EnsemblMetazoa"/>
        </authorList>
    </citation>
    <scope>IDENTIFICATION</scope>
</reference>
<keyword evidence="4 7" id="KW-1133">Transmembrane helix</keyword>
<evidence type="ECO:0000256" key="3">
    <source>
        <dbReference type="ARBA" id="ARBA00022692"/>
    </source>
</evidence>
<dbReference type="AlphaFoldDB" id="A0A7M6DND2"/>
<keyword evidence="5 7" id="KW-0472">Membrane</keyword>
<comment type="subcellular location">
    <subcellularLocation>
        <location evidence="1">Membrane</location>
        <topology evidence="1">Multi-pass membrane protein</topology>
    </subcellularLocation>
</comment>
<feature type="compositionally biased region" description="Acidic residues" evidence="8">
    <location>
        <begin position="573"/>
        <end position="583"/>
    </location>
</feature>
<feature type="compositionally biased region" description="Polar residues" evidence="8">
    <location>
        <begin position="406"/>
        <end position="417"/>
    </location>
</feature>
<feature type="region of interest" description="Disordered" evidence="8">
    <location>
        <begin position="750"/>
        <end position="773"/>
    </location>
</feature>
<feature type="compositionally biased region" description="Low complexity" evidence="8">
    <location>
        <begin position="551"/>
        <end position="560"/>
    </location>
</feature>
<feature type="region of interest" description="Disordered" evidence="8">
    <location>
        <begin position="360"/>
        <end position="420"/>
    </location>
</feature>
<dbReference type="Pfam" id="PF01529">
    <property type="entry name" value="DHHC"/>
    <property type="match status" value="1"/>
</dbReference>
<feature type="transmembrane region" description="Helical" evidence="7">
    <location>
        <begin position="165"/>
        <end position="192"/>
    </location>
</feature>
<dbReference type="GO" id="GO:0016020">
    <property type="term" value="C:membrane"/>
    <property type="evidence" value="ECO:0007669"/>
    <property type="project" value="UniProtKB-SubCell"/>
</dbReference>
<feature type="region of interest" description="Disordered" evidence="8">
    <location>
        <begin position="440"/>
        <end position="496"/>
    </location>
</feature>
<dbReference type="GO" id="GO:0005794">
    <property type="term" value="C:Golgi apparatus"/>
    <property type="evidence" value="ECO:0007669"/>
    <property type="project" value="TreeGrafter"/>
</dbReference>
<organism evidence="10 11">
    <name type="scientific">Clytia hemisphaerica</name>
    <dbReference type="NCBI Taxonomy" id="252671"/>
    <lineage>
        <taxon>Eukaryota</taxon>
        <taxon>Metazoa</taxon>
        <taxon>Cnidaria</taxon>
        <taxon>Hydrozoa</taxon>
        <taxon>Hydroidolina</taxon>
        <taxon>Leptothecata</taxon>
        <taxon>Obeliida</taxon>
        <taxon>Clytiidae</taxon>
        <taxon>Clytia</taxon>
    </lineage>
</organism>
<comment type="similarity">
    <text evidence="7">Belongs to the DHHC palmitoyltransferase family.</text>
</comment>
<evidence type="ECO:0000256" key="1">
    <source>
        <dbReference type="ARBA" id="ARBA00004141"/>
    </source>
</evidence>
<dbReference type="Proteomes" id="UP000594262">
    <property type="component" value="Unplaced"/>
</dbReference>
<sequence>MCNCCGGDSYHPKNKVVPDEVGQAQYGRTNGLSCPLHPLQLIGWFFITLFGITHFGILVHYLPSEWVPFGIIFPACGYVIHLFYHFFALILDPADPAVRRKGSFLRKIFDRSKHTHVIENSFCYICQTQVSSRSKHCSACNKCVSDFDHHCKWLNNCVGGRNYKLFLGCCISAILTALLMFVIDFYLMIAYYTDQENVLKRAVLNTWQLFVPVCKEAYIIFVIVNGLLLLIAMLLIGHLLLFHCYLLCKNLSTYDYIMQSRTATSASKASLPSDVETGDEPAPPVLRPLSSQSHTYQEVDDVRKEKSSYEMTHIEEDKTYVKIIDKTKQPSTEQPLPVVEEIVTNQNVTVVETAIDVADNHQQPQQEEERPPSSTSSAHKKKKRKKERSSSKIGLIRTDDDEDNDSLSSARSHNSLRSAEEERYIQMQNERVMQNFQVMGASTPNSGRESKSHPVPLSEESAYENMKETTRIESVASRPRSPSPKQSQRISFANQQNDYVMRVADKRASNSSLSTLALQDHDEVGQLIAVSPKIPLSPHREESFESKTSSKRSSAPSATKLIEVSSKSSGIEADADIIDEEDETKDRPDSPAISLSAARPLSGRPESAKGSDISRISLSKGGRLQSPRVSVVSEITNITLASEKFGTETELTGAVPVDEQRPQDLVLKDAFSESATLVFEDEFANDNDQNIDFLQQSILATEERQRASKSPPRDIPAEEKKAQDSGMLSDADSQKLGKYVDAFKRRRASDQYSFGSDSAESENGVPLATLNEDSDSYELLDTLKRVKKLSDAFPNAIDQEKLKKRSLPTPNFKKQESMSELSVVEYNRKKKLKKKRPGSSTSGGKHLPPIRGRRPLAGVEEEMHASDTDDMI</sequence>
<evidence type="ECO:0000313" key="10">
    <source>
        <dbReference type="EnsemblMetazoa" id="CLYHEMP017829.1"/>
    </source>
</evidence>
<dbReference type="RefSeq" id="XP_066928208.1">
    <property type="nucleotide sequence ID" value="XM_067072107.1"/>
</dbReference>
<evidence type="ECO:0000256" key="4">
    <source>
        <dbReference type="ARBA" id="ARBA00022989"/>
    </source>
</evidence>
<dbReference type="PANTHER" id="PTHR22883">
    <property type="entry name" value="ZINC FINGER DHHC DOMAIN CONTAINING PROTEIN"/>
    <property type="match status" value="1"/>
</dbReference>
<comment type="domain">
    <text evidence="7">The DHHC domain is required for palmitoyltransferase activity.</text>
</comment>
<feature type="region of interest" description="Disordered" evidence="8">
    <location>
        <begin position="268"/>
        <end position="306"/>
    </location>
</feature>
<comment type="catalytic activity">
    <reaction evidence="7">
        <text>L-cysteinyl-[protein] + hexadecanoyl-CoA = S-hexadecanoyl-L-cysteinyl-[protein] + CoA</text>
        <dbReference type="Rhea" id="RHEA:36683"/>
        <dbReference type="Rhea" id="RHEA-COMP:10131"/>
        <dbReference type="Rhea" id="RHEA-COMP:11032"/>
        <dbReference type="ChEBI" id="CHEBI:29950"/>
        <dbReference type="ChEBI" id="CHEBI:57287"/>
        <dbReference type="ChEBI" id="CHEBI:57379"/>
        <dbReference type="ChEBI" id="CHEBI:74151"/>
        <dbReference type="EC" id="2.3.1.225"/>
    </reaction>
</comment>
<feature type="transmembrane region" description="Helical" evidence="7">
    <location>
        <begin position="217"/>
        <end position="248"/>
    </location>
</feature>
<feature type="compositionally biased region" description="Basic residues" evidence="8">
    <location>
        <begin position="828"/>
        <end position="837"/>
    </location>
</feature>
<feature type="transmembrane region" description="Helical" evidence="7">
    <location>
        <begin position="69"/>
        <end position="91"/>
    </location>
</feature>
<evidence type="ECO:0000256" key="8">
    <source>
        <dbReference type="SAM" id="MobiDB-lite"/>
    </source>
</evidence>
<keyword evidence="11" id="KW-1185">Reference proteome</keyword>
<dbReference type="InterPro" id="IPR039859">
    <property type="entry name" value="PFA4/ZDH16/20/ERF2-like"/>
</dbReference>
<dbReference type="GeneID" id="136815663"/>
<evidence type="ECO:0000256" key="7">
    <source>
        <dbReference type="RuleBase" id="RU079119"/>
    </source>
</evidence>
<name>A0A7M6DND2_9CNID</name>
<dbReference type="GO" id="GO:0006612">
    <property type="term" value="P:protein targeting to membrane"/>
    <property type="evidence" value="ECO:0007669"/>
    <property type="project" value="TreeGrafter"/>
</dbReference>
<keyword evidence="3 7" id="KW-0812">Transmembrane</keyword>
<feature type="compositionally biased region" description="Basic residues" evidence="8">
    <location>
        <begin position="378"/>
        <end position="387"/>
    </location>
</feature>
<dbReference type="InterPro" id="IPR001594">
    <property type="entry name" value="Palmitoyltrfase_DHHC"/>
</dbReference>
<dbReference type="GO" id="GO:0005783">
    <property type="term" value="C:endoplasmic reticulum"/>
    <property type="evidence" value="ECO:0007669"/>
    <property type="project" value="TreeGrafter"/>
</dbReference>